<dbReference type="InterPro" id="IPR043917">
    <property type="entry name" value="DUF5753"/>
</dbReference>
<gene>
    <name evidence="3" type="ORF">GCM10010123_35880</name>
</gene>
<dbReference type="Pfam" id="PF19054">
    <property type="entry name" value="DUF5753"/>
    <property type="match status" value="1"/>
</dbReference>
<comment type="caution">
    <text evidence="3">The sequence shown here is derived from an EMBL/GenBank/DDBJ whole genome shotgun (WGS) entry which is preliminary data.</text>
</comment>
<evidence type="ECO:0000313" key="3">
    <source>
        <dbReference type="EMBL" id="GGK02733.1"/>
    </source>
</evidence>
<evidence type="ECO:0000256" key="1">
    <source>
        <dbReference type="SAM" id="MobiDB-lite"/>
    </source>
</evidence>
<dbReference type="Gene3D" id="1.10.260.40">
    <property type="entry name" value="lambda repressor-like DNA-binding domains"/>
    <property type="match status" value="1"/>
</dbReference>
<keyword evidence="4" id="KW-1185">Reference proteome</keyword>
<dbReference type="PROSITE" id="PS50943">
    <property type="entry name" value="HTH_CROC1"/>
    <property type="match status" value="1"/>
</dbReference>
<sequence>MTTSPSSAAREERRALGVRLRQLRIDARLTATALAETYGWQLSKVSKIEHGKQLPSKDDIRDWCAACSCLEQFPDLLATLENVNSAYIEWHLQTRAGQKRPGGSKDKYERTTLFRIFEPLVMPGILQTESYYRSIHASWRSFLSTPDDVEEALAYRAERTERALTAGKRVLVVLGEEVCRTRVTGPSEHESQLAHLLVMAKHPAISLGIIPSITVRMLVANVGFWIFGMSEVSVETPTRGRSDDSAEGDPAVRAAIQCAASPSGLRQGRSSPGHEGHGRAVASGRLRANVSQNTEVDREFADMVAALRPVLH</sequence>
<accession>A0A8J3B8U6</accession>
<feature type="region of interest" description="Disordered" evidence="1">
    <location>
        <begin position="261"/>
        <end position="288"/>
    </location>
</feature>
<reference evidence="3" key="1">
    <citation type="journal article" date="2014" name="Int. J. Syst. Evol. Microbiol.">
        <title>Complete genome sequence of Corynebacterium casei LMG S-19264T (=DSM 44701T), isolated from a smear-ripened cheese.</title>
        <authorList>
            <consortium name="US DOE Joint Genome Institute (JGI-PGF)"/>
            <person name="Walter F."/>
            <person name="Albersmeier A."/>
            <person name="Kalinowski J."/>
            <person name="Ruckert C."/>
        </authorList>
    </citation>
    <scope>NUCLEOTIDE SEQUENCE</scope>
    <source>
        <strain evidence="3">JCM 3090</strain>
    </source>
</reference>
<reference evidence="3" key="2">
    <citation type="submission" date="2020-09" db="EMBL/GenBank/DDBJ databases">
        <authorList>
            <person name="Sun Q."/>
            <person name="Ohkuma M."/>
        </authorList>
    </citation>
    <scope>NUCLEOTIDE SEQUENCE</scope>
    <source>
        <strain evidence="3">JCM 3090</strain>
    </source>
</reference>
<dbReference type="InterPro" id="IPR001387">
    <property type="entry name" value="Cro/C1-type_HTH"/>
</dbReference>
<dbReference type="GO" id="GO:0003677">
    <property type="term" value="F:DNA binding"/>
    <property type="evidence" value="ECO:0007669"/>
    <property type="project" value="InterPro"/>
</dbReference>
<organism evidence="3 4">
    <name type="scientific">Pilimelia anulata</name>
    <dbReference type="NCBI Taxonomy" id="53371"/>
    <lineage>
        <taxon>Bacteria</taxon>
        <taxon>Bacillati</taxon>
        <taxon>Actinomycetota</taxon>
        <taxon>Actinomycetes</taxon>
        <taxon>Micromonosporales</taxon>
        <taxon>Micromonosporaceae</taxon>
        <taxon>Pilimelia</taxon>
    </lineage>
</organism>
<dbReference type="Pfam" id="PF13560">
    <property type="entry name" value="HTH_31"/>
    <property type="match status" value="1"/>
</dbReference>
<dbReference type="AlphaFoldDB" id="A0A8J3B8U6"/>
<dbReference type="CDD" id="cd00093">
    <property type="entry name" value="HTH_XRE"/>
    <property type="match status" value="1"/>
</dbReference>
<evidence type="ECO:0000259" key="2">
    <source>
        <dbReference type="PROSITE" id="PS50943"/>
    </source>
</evidence>
<dbReference type="EMBL" id="BMQB01000008">
    <property type="protein sequence ID" value="GGK02733.1"/>
    <property type="molecule type" value="Genomic_DNA"/>
</dbReference>
<feature type="domain" description="HTH cro/C1-type" evidence="2">
    <location>
        <begin position="20"/>
        <end position="73"/>
    </location>
</feature>
<name>A0A8J3B8U6_9ACTN</name>
<evidence type="ECO:0000313" key="4">
    <source>
        <dbReference type="Proteomes" id="UP000649739"/>
    </source>
</evidence>
<dbReference type="Proteomes" id="UP000649739">
    <property type="component" value="Unassembled WGS sequence"/>
</dbReference>
<protein>
    <recommendedName>
        <fullName evidence="2">HTH cro/C1-type domain-containing protein</fullName>
    </recommendedName>
</protein>
<dbReference type="RefSeq" id="WP_189171332.1">
    <property type="nucleotide sequence ID" value="NZ_BMQB01000008.1"/>
</dbReference>
<dbReference type="SUPFAM" id="SSF47413">
    <property type="entry name" value="lambda repressor-like DNA-binding domains"/>
    <property type="match status" value="1"/>
</dbReference>
<proteinExistence type="predicted"/>
<dbReference type="InterPro" id="IPR010982">
    <property type="entry name" value="Lambda_DNA-bd_dom_sf"/>
</dbReference>